<dbReference type="GO" id="GO:0000145">
    <property type="term" value="C:exocyst"/>
    <property type="evidence" value="ECO:0007669"/>
    <property type="project" value="TreeGrafter"/>
</dbReference>
<evidence type="ECO:0000256" key="4">
    <source>
        <dbReference type="ARBA" id="ARBA00023054"/>
    </source>
</evidence>
<dbReference type="InterPro" id="IPR048627">
    <property type="entry name" value="Sec10_HB"/>
</dbReference>
<dbReference type="STRING" id="36022.A0A1V2L8Y0"/>
<dbReference type="OMA" id="PLCKHHY"/>
<organism evidence="7 8">
    <name type="scientific">Cyberlindnera fabianii</name>
    <name type="common">Yeast</name>
    <name type="synonym">Hansenula fabianii</name>
    <dbReference type="NCBI Taxonomy" id="36022"/>
    <lineage>
        <taxon>Eukaryota</taxon>
        <taxon>Fungi</taxon>
        <taxon>Dikarya</taxon>
        <taxon>Ascomycota</taxon>
        <taxon>Saccharomycotina</taxon>
        <taxon>Saccharomycetes</taxon>
        <taxon>Phaffomycetales</taxon>
        <taxon>Phaffomycetaceae</taxon>
        <taxon>Cyberlindnera</taxon>
    </lineage>
</organism>
<dbReference type="PANTHER" id="PTHR12100">
    <property type="entry name" value="SEC10"/>
    <property type="match status" value="1"/>
</dbReference>
<dbReference type="Pfam" id="PF07393">
    <property type="entry name" value="Sec10_HB"/>
    <property type="match status" value="1"/>
</dbReference>
<dbReference type="InterPro" id="IPR009976">
    <property type="entry name" value="Sec10-like"/>
</dbReference>
<accession>A0A1V2L8Y0</accession>
<dbReference type="VEuPathDB" id="FungiDB:BON22_2256"/>
<evidence type="ECO:0000256" key="1">
    <source>
        <dbReference type="ARBA" id="ARBA00006572"/>
    </source>
</evidence>
<protein>
    <submittedName>
        <fullName evidence="7">Exocyst complex component SEC10</fullName>
    </submittedName>
</protein>
<reference evidence="8" key="1">
    <citation type="journal article" date="2017" name="Genome Announc.">
        <title>Genome sequences of Cyberlindnera fabianii 65, Pichia kudriavzevii 129, and Saccharomyces cerevisiae 131 isolated from fermented masau fruits in Zimbabwe.</title>
        <authorList>
            <person name="van Rijswijck I.M.H."/>
            <person name="Derks M.F.L."/>
            <person name="Abee T."/>
            <person name="de Ridder D."/>
            <person name="Smid E.J."/>
        </authorList>
    </citation>
    <scope>NUCLEOTIDE SEQUENCE [LARGE SCALE GENOMIC DNA]</scope>
    <source>
        <strain evidence="8">65</strain>
    </source>
</reference>
<keyword evidence="2" id="KW-0813">Transport</keyword>
<evidence type="ECO:0000259" key="5">
    <source>
        <dbReference type="Pfam" id="PF07393"/>
    </source>
</evidence>
<dbReference type="EMBL" id="MPUK01000003">
    <property type="protein sequence ID" value="ONH68362.1"/>
    <property type="molecule type" value="Genomic_DNA"/>
</dbReference>
<dbReference type="PANTHER" id="PTHR12100:SF0">
    <property type="entry name" value="EXOCYST COMPLEX COMPONENT 5"/>
    <property type="match status" value="1"/>
</dbReference>
<comment type="caution">
    <text evidence="7">The sequence shown here is derived from an EMBL/GenBank/DDBJ whole genome shotgun (WGS) entry which is preliminary data.</text>
</comment>
<evidence type="ECO:0000313" key="8">
    <source>
        <dbReference type="Proteomes" id="UP000189513"/>
    </source>
</evidence>
<evidence type="ECO:0000259" key="6">
    <source>
        <dbReference type="Pfam" id="PF20667"/>
    </source>
</evidence>
<keyword evidence="8" id="KW-1185">Reference proteome</keyword>
<feature type="domain" description="Exocyst complex component Sec10 N-terminal" evidence="6">
    <location>
        <begin position="54"/>
        <end position="167"/>
    </location>
</feature>
<dbReference type="AlphaFoldDB" id="A0A1V2L8Y0"/>
<feature type="domain" description="Exocyst complex component Sec10-like alpha-helical bundle" evidence="5">
    <location>
        <begin position="177"/>
        <end position="803"/>
    </location>
</feature>
<evidence type="ECO:0000256" key="3">
    <source>
        <dbReference type="ARBA" id="ARBA00022483"/>
    </source>
</evidence>
<gene>
    <name evidence="7" type="ORF">BON22_2256</name>
</gene>
<evidence type="ECO:0000256" key="2">
    <source>
        <dbReference type="ARBA" id="ARBA00022448"/>
    </source>
</evidence>
<comment type="similarity">
    <text evidence="1">Belongs to the SEC10 family.</text>
</comment>
<proteinExistence type="inferred from homology"/>
<dbReference type="Proteomes" id="UP000189513">
    <property type="component" value="Unassembled WGS sequence"/>
</dbReference>
<keyword evidence="3" id="KW-0268">Exocytosis</keyword>
<name>A0A1V2L8Y0_CYBFA</name>
<sequence length="816" mass="93172">MSIYELDPRIRRLLSLDNFLVLQDNLTVYEFIEELSKDQAVPQREVSSLKHLDPKPFIRTFESTLRELHKLTAEAVERQHALEKEVSRYELDHSRNILSLTARTDSVNSQFKVLDDQITAATDRVSPLSQELSRSIAAKNRSKTTISLIQIYTSFFHHGKSLELNRLIEGDIRSKRECASTVSQLLALSEKLISDDLNGSKKCHEAIQACFEDMENSLLDEFNEEYRNNNWSKMRDIADILTYFNNGSGVIKSFVNQHNFFIQADSLANTEDQYDEAHWDNMSDPTNQQLLHEPLMEATLKEIKSVIQDETVVILDVFTDPIAVLSLFVQRIYAQHIQSRVERLLKNAMSVSSLAFLRVLYILYTTMATFTKELKSFFQSALESHAEDYSKMDELFSVLDQSSSDLFTEHLGSSKYFDMEKKMLEAVFYSVTSTYETANEANITYKLSGRVAAMISNNGIGEASEYDSLQRKNRIGHLKDYIKQRIERTSSLRHSNPHSDVNGIGENSHDLITKLSLEAAETLLKSTVESLSRMIELTPTKIADHASEILEILLVNIGRAYVDLGLEVSFSELSKIDHRTEDLSYRHLYNVKISSQILFLVSSSIRTIILPLANNSPQVRQRIIALTNGYVSSVEKRINIIMQDTLSLVQQRVMYGLSKQKKKDFLPKVGELVDTDTPACESLCQYLEEFYVQVVEYLDGDNLKSLLNSVGMFVFNALFEHYKNFQINSTGGIVVTKDIISFQNAIAQWGIPELSNQFQLLREIANLFTVQPELLNSLTKEGEMANVKPYVLRQFIMKRSDYSANTGYLTRLRGMI</sequence>
<evidence type="ECO:0000313" key="7">
    <source>
        <dbReference type="EMBL" id="ONH68362.1"/>
    </source>
</evidence>
<dbReference type="InterPro" id="IPR048625">
    <property type="entry name" value="Sec10_N"/>
</dbReference>
<dbReference type="Pfam" id="PF20667">
    <property type="entry name" value="Sec10_N"/>
    <property type="match status" value="1"/>
</dbReference>
<keyword evidence="4" id="KW-0175">Coiled coil</keyword>
<dbReference type="GO" id="GO:0006887">
    <property type="term" value="P:exocytosis"/>
    <property type="evidence" value="ECO:0007669"/>
    <property type="project" value="UniProtKB-KW"/>
</dbReference>
<dbReference type="GO" id="GO:0006893">
    <property type="term" value="P:Golgi to plasma membrane transport"/>
    <property type="evidence" value="ECO:0007669"/>
    <property type="project" value="TreeGrafter"/>
</dbReference>